<feature type="signal peptide" evidence="1">
    <location>
        <begin position="1"/>
        <end position="24"/>
    </location>
</feature>
<organism evidence="2 3">
    <name type="scientific">Labedaea rhizosphaerae</name>
    <dbReference type="NCBI Taxonomy" id="598644"/>
    <lineage>
        <taxon>Bacteria</taxon>
        <taxon>Bacillati</taxon>
        <taxon>Actinomycetota</taxon>
        <taxon>Actinomycetes</taxon>
        <taxon>Pseudonocardiales</taxon>
        <taxon>Pseudonocardiaceae</taxon>
        <taxon>Labedaea</taxon>
    </lineage>
</organism>
<accession>A0A4R6SDS1</accession>
<name>A0A4R6SDS1_LABRH</name>
<evidence type="ECO:0000256" key="1">
    <source>
        <dbReference type="SAM" id="SignalP"/>
    </source>
</evidence>
<reference evidence="2 3" key="1">
    <citation type="submission" date="2019-03" db="EMBL/GenBank/DDBJ databases">
        <title>Genomic Encyclopedia of Type Strains, Phase IV (KMG-IV): sequencing the most valuable type-strain genomes for metagenomic binning, comparative biology and taxonomic classification.</title>
        <authorList>
            <person name="Goeker M."/>
        </authorList>
    </citation>
    <scope>NUCLEOTIDE SEQUENCE [LARGE SCALE GENOMIC DNA]</scope>
    <source>
        <strain evidence="2 3">DSM 45361</strain>
    </source>
</reference>
<dbReference type="OrthoDB" id="163809at2"/>
<dbReference type="AlphaFoldDB" id="A0A4R6SDS1"/>
<proteinExistence type="predicted"/>
<evidence type="ECO:0008006" key="4">
    <source>
        <dbReference type="Google" id="ProtNLM"/>
    </source>
</evidence>
<gene>
    <name evidence="2" type="ORF">EV186_103218</name>
</gene>
<keyword evidence="3" id="KW-1185">Reference proteome</keyword>
<sequence>MRNHRIGPALAVVALCAVACGTPAAEMPPGGGGSTPTGSGPAIELGKQFEMAAHSDLPISGSDVHVTFDSVSDDSRCKPGQHCVWEGDATVNLTVGGKAVALHTSKRVKPHDATASGYRVQLVALSADGGEATIVVSKA</sequence>
<evidence type="ECO:0000313" key="3">
    <source>
        <dbReference type="Proteomes" id="UP000295444"/>
    </source>
</evidence>
<comment type="caution">
    <text evidence="2">The sequence shown here is derived from an EMBL/GenBank/DDBJ whole genome shotgun (WGS) entry which is preliminary data.</text>
</comment>
<dbReference type="Proteomes" id="UP000295444">
    <property type="component" value="Unassembled WGS sequence"/>
</dbReference>
<dbReference type="RefSeq" id="WP_133850486.1">
    <property type="nucleotide sequence ID" value="NZ_SNXZ01000003.1"/>
</dbReference>
<keyword evidence="1" id="KW-0732">Signal</keyword>
<protein>
    <recommendedName>
        <fullName evidence="4">Lipoprotein</fullName>
    </recommendedName>
</protein>
<evidence type="ECO:0000313" key="2">
    <source>
        <dbReference type="EMBL" id="TDP97255.1"/>
    </source>
</evidence>
<feature type="chain" id="PRO_5038874890" description="Lipoprotein" evidence="1">
    <location>
        <begin position="25"/>
        <end position="139"/>
    </location>
</feature>
<dbReference type="EMBL" id="SNXZ01000003">
    <property type="protein sequence ID" value="TDP97255.1"/>
    <property type="molecule type" value="Genomic_DNA"/>
</dbReference>